<dbReference type="EMBL" id="LSSL01007681">
    <property type="protein sequence ID" value="OLY77772.1"/>
    <property type="molecule type" value="Genomic_DNA"/>
</dbReference>
<dbReference type="AlphaFoldDB" id="A0A1R0GLK7"/>
<evidence type="ECO:0000313" key="2">
    <source>
        <dbReference type="Proteomes" id="UP000187455"/>
    </source>
</evidence>
<evidence type="ECO:0000313" key="1">
    <source>
        <dbReference type="EMBL" id="OLY77772.1"/>
    </source>
</evidence>
<organism evidence="1 2">
    <name type="scientific">Smittium mucronatum</name>
    <dbReference type="NCBI Taxonomy" id="133383"/>
    <lineage>
        <taxon>Eukaryota</taxon>
        <taxon>Fungi</taxon>
        <taxon>Fungi incertae sedis</taxon>
        <taxon>Zoopagomycota</taxon>
        <taxon>Kickxellomycotina</taxon>
        <taxon>Harpellomycetes</taxon>
        <taxon>Harpellales</taxon>
        <taxon>Legeriomycetaceae</taxon>
        <taxon>Smittium</taxon>
    </lineage>
</organism>
<reference evidence="1 2" key="1">
    <citation type="journal article" date="2016" name="Mol. Biol. Evol.">
        <title>Genome-Wide Survey of Gut Fungi (Harpellales) Reveals the First Horizontally Transferred Ubiquitin Gene from a Mosquito Host.</title>
        <authorList>
            <person name="Wang Y."/>
            <person name="White M.M."/>
            <person name="Kvist S."/>
            <person name="Moncalvo J.M."/>
        </authorList>
    </citation>
    <scope>NUCLEOTIDE SEQUENCE [LARGE SCALE GENOMIC DNA]</scope>
    <source>
        <strain evidence="1 2">ALG-7-W6</strain>
    </source>
</reference>
<accession>A0A1R0GLK7</accession>
<sequence length="115" mass="13218">MAPIECYEEGTFGMSGARVKPIKAEISKPIRIFTNLGNPIAIELVRVELGIKYIFLKIISTIECAYHKWPTLKTWITDPIKLHINPGMSTMVNGNARWIKKLCRKLKFSNKHYNK</sequence>
<dbReference type="Proteomes" id="UP000187455">
    <property type="component" value="Unassembled WGS sequence"/>
</dbReference>
<keyword evidence="2" id="KW-1185">Reference proteome</keyword>
<name>A0A1R0GLK7_9FUNG</name>
<proteinExistence type="predicted"/>
<comment type="caution">
    <text evidence="1">The sequence shown here is derived from an EMBL/GenBank/DDBJ whole genome shotgun (WGS) entry which is preliminary data.</text>
</comment>
<gene>
    <name evidence="1" type="ORF">AYI68_g8193</name>
</gene>
<protein>
    <submittedName>
        <fullName evidence="1">Uncharacterized protein</fullName>
    </submittedName>
</protein>